<keyword evidence="2" id="KW-1185">Reference proteome</keyword>
<organism evidence="1 2">
    <name type="scientific">Leptosia nina</name>
    <dbReference type="NCBI Taxonomy" id="320188"/>
    <lineage>
        <taxon>Eukaryota</taxon>
        <taxon>Metazoa</taxon>
        <taxon>Ecdysozoa</taxon>
        <taxon>Arthropoda</taxon>
        <taxon>Hexapoda</taxon>
        <taxon>Insecta</taxon>
        <taxon>Pterygota</taxon>
        <taxon>Neoptera</taxon>
        <taxon>Endopterygota</taxon>
        <taxon>Lepidoptera</taxon>
        <taxon>Glossata</taxon>
        <taxon>Ditrysia</taxon>
        <taxon>Papilionoidea</taxon>
        <taxon>Pieridae</taxon>
        <taxon>Pierinae</taxon>
        <taxon>Leptosia</taxon>
    </lineage>
</organism>
<sequence length="90" mass="9658">MSTGVLSWLARCGCEVRSLIRRIGKGNGPIKYSSSDCGPRRAPVNSRSAKRGFGAKSVSLVLGQSDCLLPEMPALRSFVYECCTLSALAY</sequence>
<comment type="caution">
    <text evidence="1">The sequence shown here is derived from an EMBL/GenBank/DDBJ whole genome shotgun (WGS) entry which is preliminary data.</text>
</comment>
<reference evidence="1 2" key="1">
    <citation type="submission" date="2023-11" db="EMBL/GenBank/DDBJ databases">
        <authorList>
            <person name="Okamura Y."/>
        </authorList>
    </citation>
    <scope>NUCLEOTIDE SEQUENCE [LARGE SCALE GENOMIC DNA]</scope>
</reference>
<dbReference type="EMBL" id="CAVLEF010000005">
    <property type="protein sequence ID" value="CAK1544033.1"/>
    <property type="molecule type" value="Genomic_DNA"/>
</dbReference>
<proteinExistence type="predicted"/>
<evidence type="ECO:0000313" key="1">
    <source>
        <dbReference type="EMBL" id="CAK1544033.1"/>
    </source>
</evidence>
<dbReference type="Proteomes" id="UP001497472">
    <property type="component" value="Unassembled WGS sequence"/>
</dbReference>
<gene>
    <name evidence="1" type="ORF">LNINA_LOCUS3813</name>
</gene>
<accession>A0AAV1J592</accession>
<dbReference type="AlphaFoldDB" id="A0AAV1J592"/>
<name>A0AAV1J592_9NEOP</name>
<evidence type="ECO:0000313" key="2">
    <source>
        <dbReference type="Proteomes" id="UP001497472"/>
    </source>
</evidence>
<protein>
    <submittedName>
        <fullName evidence="1">Uncharacterized protein</fullName>
    </submittedName>
</protein>